<comment type="caution">
    <text evidence="4">The sequence shown here is derived from an EMBL/GenBank/DDBJ whole genome shotgun (WGS) entry which is preliminary data.</text>
</comment>
<feature type="region of interest" description="Disordered" evidence="2">
    <location>
        <begin position="259"/>
        <end position="324"/>
    </location>
</feature>
<evidence type="ECO:0000313" key="4">
    <source>
        <dbReference type="EMBL" id="KAF6003425.1"/>
    </source>
</evidence>
<feature type="region of interest" description="Disordered" evidence="2">
    <location>
        <begin position="1029"/>
        <end position="1052"/>
    </location>
</feature>
<proteinExistence type="inferred from homology"/>
<name>A0A7J7IJY8_9RHOD</name>
<sequence>MRLIESRAQKWNSCTVGALLPRDQAGPILEFLWTALHHPCTCLDLRAADQSVYVGDLPALRMESDAPRTTVDSPTMKATLTMPREIRTALDHMTRARTPAELNACIRQLMGKMIEVTGTKMNHNAMVSRQAQLHIMEAVLLLTDLLLFGTVQVSSSVQCTWIKWLDRWVDVWVQRWSTDAASVPLTDALADWRDPRLESCAANGARSFVHRVSSPSSEACFVLATRGSVNMQGQNGASDSLANEFHADVDRLYRERPTTRLAADAHQRTDCDSNDLDPRSSIGDRDTDGERPEKDPTTLGNDECSVVGDGLSRGAPANDVERDGASRAQALTQAVSLAKNAAPFMAADYSFRDCSSAQNPVMTRTEQIPIHGIQHSISERTEIETPALHAAPKPFLTSNRVEWLLETILGRCAMSVSADPDRASTKRAVRFGCADSLRPDQLRGLYALTTSVTFRSRLAETSFWNRTVPSVVNETLRSYVTILAIRCGLHKGHTQPAAIQEPLGSHPPEAVDDIVRCACRLIADLDASVCEDALLSLLAEDAVPRSVVWNAAKSLALHDHQQGLCSERRLQMNRLAAFSQLAYIRSRFECDLTERSSTDPAPFSVVLDGPSPVSDKVVGRSTQFDHVLPLLESIYRENPWDLSLRSVAAETMIILLEHAPLDCVPNTLLVSMLLETTNLSDRFFRLYFRRMRPELEKKSAFVEAIRHVCTETPTLAPSHFRLLRMLIREDGIGFLEDIADQIIPRTLRSMMMTTSLQLVKSATGFLDAWYTTEQRSKTRGRVSPTQSLPLRVGRFLRHYLAQAPSQHYEDASRVAVSVLPMLLKRGARIVTLVDSILTNCDDATPPALSDPEAQTAYKCSMLLVLATLVRARAISTIELVPCIPSTTDHRGDAHDDACSLNVAVDSASVSLNLMRWALARAEEALTLDALYVLTQPQAMTTAPISSAHMDLLLDSIPALLVGRISQKASQMICQFFIKYIGPACFAISQQSGYWATAACAASQSQYKAEDHEATGNQAFLESCSPERRTVHQQAGPDKSPQGYDRSEHDSRGKSGDILCLMRNKRVEYAQSLGNFLGCWIRLLAREVGPGVSPERRFGAIALLDAVGPEVWSFMQQWYAENQSLLPEVCAVVLGCFLDPYDRVRRRAYLLLLRLADWMNVQPVVPTMISLGSVLVHSWTRRRADAGALLLRAAVTLTDVQTRVSHASVAHPMDVCDQRIPPARSVRSALLLELMLQVDQHSLVHGHLLTLRYLITDCIDPSTGRWRETAKLGLETIARLCLGCMRIINRCTETLRAAGGEDPTNLACFEELVANGFLDRSTTYAKSLVGDDAEPVTDDTEAEFGRRSTLHTVFLTVKEVCHIASALVGIICSECAPNDRIEWDSSSMLNACGAALADTKTAFDLVRLLCDLLVGVLLSYRHNGICGHASVCWNDVCKRLVNESNALLQQLPNHYLDDVLERIREHSLYVLRRSAGMPLLILGVLSATVAAPLELIANTLLPMCQSWQSGETIPSVHAMHVLRALLQDANLTQRTESLVVASFIEALESFRSSAPWMVRNAALLLLSACIQRMLGPQTIPPMPRTHERNLVCLETDNLRRDAPPPEMMVAAGSTRANTPFDLEPFWKDPLFVPSSSLTIDTFLSRYAAVLPSVNRTLAEAAENDSEPNAAVFPLLILLSSLVPSASLERVAENAFRNTDRNDIFGDAENLRAVNWSGRRALLGTLLDSLERLSCSSDYSVRRKAALAWARIQQTCSRSRSLAEIWPEVIPSANALQGALLRLRYLHACGALSRDIREEFHRRFQPLAFAKAYGFMSTMEALRLYLELGLGGGPLWLPFCQWVLTHTSQWSVGAIIVAALALECLCILPADVSSSTTICAGHAGVSSLNANAEFLSAEEDPEPLTDECARLLSYLHSLVVSTEVPELAATAIRLAQKLSPDVIPTDWSSVLLDSLQQRGTLYVQANALRWILGSDRKDPKFFDAVWSLFRTRARGSTVLGDLALEALGCLVHDLASVQCWIDGLESLFSEDAGVDGGVAVERRLACARSIQRAAGNDICRISMNPIDAWRDTHIQRRLGRLCWRLLDDDEEMVRNEARIAVACCTGLSRYGSLRSGFLEWHLAGQLAFLFDEPEEEVSYCEHLAESESAPGPLNDREHHGRSACQSDSVEGWIQTLEAPRPDDRWEQTHLQDERWRLLFGSEEPNVAHSEPFVTEQLNLYMAYLRKYRNPRDGLGSSLQESATEERLSSHGQASLVRDAATRPQGSGHQPVSSCLNGARYQRLEPQLDRANLDDTGHRPETVTVRGIGQVSQADAFCCAIKAHLLRALSNSHDKEPDHQSLLENATKSAAVKRPWTGGRMQCAAHSLLEQLVLGQFRAMLAPRAFCKRYAMVARRVLALSGAAEDGTSQMSCMDQAPALRSLCQQLRPDVPGKLAAAGPHSVLQIPCAFGNGAFDVHESNAWHRMVWFLLPASSTAWIPDDTKAVWR</sequence>
<dbReference type="PANTHER" id="PTHR14387:SF0">
    <property type="entry name" value="DUF2428 DOMAIN-CONTAINING PROTEIN"/>
    <property type="match status" value="1"/>
</dbReference>
<dbReference type="InterPro" id="IPR051954">
    <property type="entry name" value="tRNA_methyltransferase_THADA"/>
</dbReference>
<feature type="compositionally biased region" description="Polar residues" evidence="2">
    <location>
        <begin position="2261"/>
        <end position="2273"/>
    </location>
</feature>
<dbReference type="GO" id="GO:0005829">
    <property type="term" value="C:cytosol"/>
    <property type="evidence" value="ECO:0007669"/>
    <property type="project" value="TreeGrafter"/>
</dbReference>
<dbReference type="InterPro" id="IPR019442">
    <property type="entry name" value="THADA/TRM732_DUF2428"/>
</dbReference>
<evidence type="ECO:0000256" key="1">
    <source>
        <dbReference type="ARBA" id="ARBA00010409"/>
    </source>
</evidence>
<organism evidence="4 5">
    <name type="scientific">Cyanidiococcus yangmingshanensis</name>
    <dbReference type="NCBI Taxonomy" id="2690220"/>
    <lineage>
        <taxon>Eukaryota</taxon>
        <taxon>Rhodophyta</taxon>
        <taxon>Bangiophyceae</taxon>
        <taxon>Cyanidiales</taxon>
        <taxon>Cyanidiaceae</taxon>
        <taxon>Cyanidiococcus</taxon>
    </lineage>
</organism>
<dbReference type="Pfam" id="PF10350">
    <property type="entry name" value="DUF2428"/>
    <property type="match status" value="1"/>
</dbReference>
<dbReference type="SUPFAM" id="SSF48371">
    <property type="entry name" value="ARM repeat"/>
    <property type="match status" value="2"/>
</dbReference>
<dbReference type="EMBL" id="VWRR01000007">
    <property type="protein sequence ID" value="KAF6003425.1"/>
    <property type="molecule type" value="Genomic_DNA"/>
</dbReference>
<evidence type="ECO:0000313" key="5">
    <source>
        <dbReference type="Proteomes" id="UP000530660"/>
    </source>
</evidence>
<feature type="compositionally biased region" description="Basic and acidic residues" evidence="2">
    <location>
        <begin position="259"/>
        <end position="296"/>
    </location>
</feature>
<dbReference type="PANTHER" id="PTHR14387">
    <property type="entry name" value="THADA/DEATH RECEPTOR INTERACTING PROTEIN"/>
    <property type="match status" value="1"/>
</dbReference>
<dbReference type="InterPro" id="IPR016024">
    <property type="entry name" value="ARM-type_fold"/>
</dbReference>
<accession>A0A7J7IJY8</accession>
<feature type="region of interest" description="Disordered" evidence="2">
    <location>
        <begin position="2232"/>
        <end position="2273"/>
    </location>
</feature>
<protein>
    <recommendedName>
        <fullName evidence="3">DUF2428 domain-containing protein</fullName>
    </recommendedName>
</protein>
<dbReference type="Proteomes" id="UP000530660">
    <property type="component" value="Unassembled WGS sequence"/>
</dbReference>
<dbReference type="GO" id="GO:0030488">
    <property type="term" value="P:tRNA methylation"/>
    <property type="evidence" value="ECO:0007669"/>
    <property type="project" value="TreeGrafter"/>
</dbReference>
<evidence type="ECO:0000256" key="2">
    <source>
        <dbReference type="SAM" id="MobiDB-lite"/>
    </source>
</evidence>
<reference evidence="4 5" key="1">
    <citation type="journal article" date="2020" name="J. Phycol.">
        <title>Comparative genome analysis reveals Cyanidiococcus gen. nov., a new extremophilic red algal genus sister to Cyanidioschyzon (Cyanidioschyzonaceae, Rhodophyta).</title>
        <authorList>
            <person name="Liu S.-L."/>
            <person name="Chiang Y.-R."/>
            <person name="Yoon H.S."/>
            <person name="Fu H.-Y."/>
        </authorList>
    </citation>
    <scope>NUCLEOTIDE SEQUENCE [LARGE SCALE GENOMIC DNA]</scope>
    <source>
        <strain evidence="4 5">THAL066</strain>
    </source>
</reference>
<evidence type="ECO:0000259" key="3">
    <source>
        <dbReference type="Pfam" id="PF10350"/>
    </source>
</evidence>
<keyword evidence="5" id="KW-1185">Reference proteome</keyword>
<gene>
    <name evidence="4" type="ORF">F1559_004689</name>
</gene>
<feature type="domain" description="DUF2428" evidence="3">
    <location>
        <begin position="1276"/>
        <end position="1552"/>
    </location>
</feature>
<dbReference type="OrthoDB" id="73997at2759"/>
<comment type="similarity">
    <text evidence="1">Belongs to the THADA family.</text>
</comment>